<dbReference type="InterPro" id="IPR013083">
    <property type="entry name" value="Znf_RING/FYVE/PHD"/>
</dbReference>
<organism evidence="7 8">
    <name type="scientific">Moelleriella libera RCEF 2490</name>
    <dbReference type="NCBI Taxonomy" id="1081109"/>
    <lineage>
        <taxon>Eukaryota</taxon>
        <taxon>Fungi</taxon>
        <taxon>Dikarya</taxon>
        <taxon>Ascomycota</taxon>
        <taxon>Pezizomycotina</taxon>
        <taxon>Sordariomycetes</taxon>
        <taxon>Hypocreomycetidae</taxon>
        <taxon>Hypocreales</taxon>
        <taxon>Clavicipitaceae</taxon>
        <taxon>Moelleriella</taxon>
    </lineage>
</organism>
<feature type="compositionally biased region" description="Acidic residues" evidence="4">
    <location>
        <begin position="315"/>
        <end position="333"/>
    </location>
</feature>
<reference evidence="7 8" key="1">
    <citation type="journal article" date="2016" name="Genome Biol. Evol.">
        <title>Divergent and convergent evolution of fungal pathogenicity.</title>
        <authorList>
            <person name="Shang Y."/>
            <person name="Xiao G."/>
            <person name="Zheng P."/>
            <person name="Cen K."/>
            <person name="Zhan S."/>
            <person name="Wang C."/>
        </authorList>
    </citation>
    <scope>NUCLEOTIDE SEQUENCE [LARGE SCALE GENOMIC DNA]</scope>
    <source>
        <strain evidence="7 8">RCEF 2490</strain>
    </source>
</reference>
<gene>
    <name evidence="7" type="ORF">AAL_05084</name>
</gene>
<keyword evidence="8" id="KW-1185">Reference proteome</keyword>
<evidence type="ECO:0000256" key="1">
    <source>
        <dbReference type="ARBA" id="ARBA00022723"/>
    </source>
</evidence>
<dbReference type="OrthoDB" id="264354at2759"/>
<keyword evidence="5" id="KW-1133">Transmembrane helix</keyword>
<keyword evidence="3" id="KW-0862">Zinc</keyword>
<sequence length="354" mass="39033">MDAGPSSNPLERRRMPYSATGSSVAQKETVTRPEAFSGPQAKQAEDEKIKDRANRKKRRYGPRTCRICFDTEQPKFPSGMSTTFGISTTSSRPVYESDDAELGRLLSPCKCKGSAKYVHEGCLSAWRLTNPTATGNFWQCPTCKYTYRMARLHWATRLSSQPVQITLTAMVIILCLFILGFIADPILDVWFDPVGSIADTVSSVVSDIDARQPFEYEDEPTSWTDHFTKGFFSLGLIGAIKSFLAVGPWHWLNLRAGGVFGSGRRGGTGRNRAENFNLLFVAIGAFTFMMAVWKFVKAMSARILARVSHKVMDIGVDDDDDGDDGDDDGDDDGNADKEDSSVPETADEGNRTNG</sequence>
<dbReference type="PANTHER" id="PTHR46347:SF1">
    <property type="entry name" value="RING_FYVE_PHD ZINC FINGER SUPERFAMILY PROTEIN"/>
    <property type="match status" value="1"/>
</dbReference>
<evidence type="ECO:0000259" key="6">
    <source>
        <dbReference type="PROSITE" id="PS51292"/>
    </source>
</evidence>
<dbReference type="SUPFAM" id="SSF57850">
    <property type="entry name" value="RING/U-box"/>
    <property type="match status" value="1"/>
</dbReference>
<dbReference type="GO" id="GO:0008270">
    <property type="term" value="F:zinc ion binding"/>
    <property type="evidence" value="ECO:0007669"/>
    <property type="project" value="UniProtKB-KW"/>
</dbReference>
<comment type="caution">
    <text evidence="7">The sequence shown here is derived from an EMBL/GenBank/DDBJ whole genome shotgun (WGS) entry which is preliminary data.</text>
</comment>
<keyword evidence="2" id="KW-0863">Zinc-finger</keyword>
<dbReference type="Gene3D" id="3.30.40.10">
    <property type="entry name" value="Zinc/RING finger domain, C3HC4 (zinc finger)"/>
    <property type="match status" value="1"/>
</dbReference>
<dbReference type="SMART" id="SM00744">
    <property type="entry name" value="RINGv"/>
    <property type="match status" value="1"/>
</dbReference>
<evidence type="ECO:0000256" key="3">
    <source>
        <dbReference type="ARBA" id="ARBA00022833"/>
    </source>
</evidence>
<evidence type="ECO:0000313" key="7">
    <source>
        <dbReference type="EMBL" id="KZZ94973.1"/>
    </source>
</evidence>
<feature type="region of interest" description="Disordered" evidence="4">
    <location>
        <begin position="315"/>
        <end position="354"/>
    </location>
</feature>
<dbReference type="AlphaFoldDB" id="A0A162IL08"/>
<evidence type="ECO:0000313" key="8">
    <source>
        <dbReference type="Proteomes" id="UP000078544"/>
    </source>
</evidence>
<keyword evidence="5" id="KW-0812">Transmembrane</keyword>
<feature type="domain" description="RING-CH-type" evidence="6">
    <location>
        <begin position="57"/>
        <end position="150"/>
    </location>
</feature>
<dbReference type="Pfam" id="PF12906">
    <property type="entry name" value="RINGv"/>
    <property type="match status" value="1"/>
</dbReference>
<feature type="transmembrane region" description="Helical" evidence="5">
    <location>
        <begin position="275"/>
        <end position="296"/>
    </location>
</feature>
<evidence type="ECO:0000256" key="2">
    <source>
        <dbReference type="ARBA" id="ARBA00022771"/>
    </source>
</evidence>
<dbReference type="EMBL" id="AZGY01000010">
    <property type="protein sequence ID" value="KZZ94973.1"/>
    <property type="molecule type" value="Genomic_DNA"/>
</dbReference>
<feature type="compositionally biased region" description="Polar residues" evidence="4">
    <location>
        <begin position="19"/>
        <end position="28"/>
    </location>
</feature>
<dbReference type="STRING" id="1081109.A0A162IL08"/>
<dbReference type="PROSITE" id="PS51292">
    <property type="entry name" value="ZF_RING_CH"/>
    <property type="match status" value="1"/>
</dbReference>
<feature type="compositionally biased region" description="Basic and acidic residues" evidence="4">
    <location>
        <begin position="43"/>
        <end position="52"/>
    </location>
</feature>
<evidence type="ECO:0000256" key="4">
    <source>
        <dbReference type="SAM" id="MobiDB-lite"/>
    </source>
</evidence>
<accession>A0A162IL08</accession>
<proteinExistence type="predicted"/>
<evidence type="ECO:0000256" key="5">
    <source>
        <dbReference type="SAM" id="Phobius"/>
    </source>
</evidence>
<dbReference type="PANTHER" id="PTHR46347">
    <property type="entry name" value="RING/FYVE/PHD ZINC FINGER SUPERFAMILY PROTEIN"/>
    <property type="match status" value="1"/>
</dbReference>
<dbReference type="InterPro" id="IPR011016">
    <property type="entry name" value="Znf_RING-CH"/>
</dbReference>
<protein>
    <submittedName>
        <fullName evidence="7">RING finger domain protein</fullName>
    </submittedName>
</protein>
<feature type="transmembrane region" description="Helical" evidence="5">
    <location>
        <begin position="231"/>
        <end position="254"/>
    </location>
</feature>
<feature type="region of interest" description="Disordered" evidence="4">
    <location>
        <begin position="1"/>
        <end position="58"/>
    </location>
</feature>
<dbReference type="CDD" id="cd16495">
    <property type="entry name" value="RING_CH-C4HC3_MARCH"/>
    <property type="match status" value="1"/>
</dbReference>
<name>A0A162IL08_9HYPO</name>
<dbReference type="Proteomes" id="UP000078544">
    <property type="component" value="Unassembled WGS sequence"/>
</dbReference>
<feature type="transmembrane region" description="Helical" evidence="5">
    <location>
        <begin position="165"/>
        <end position="183"/>
    </location>
</feature>
<keyword evidence="5" id="KW-0472">Membrane</keyword>
<keyword evidence="1" id="KW-0479">Metal-binding</keyword>